<proteinExistence type="predicted"/>
<keyword evidence="3" id="KW-1185">Reference proteome</keyword>
<keyword evidence="1" id="KW-0812">Transmembrane</keyword>
<evidence type="ECO:0000313" key="3">
    <source>
        <dbReference type="Proteomes" id="UP000813427"/>
    </source>
</evidence>
<organism evidence="2 3">
    <name type="scientific">Fusarium tricinctum</name>
    <dbReference type="NCBI Taxonomy" id="61284"/>
    <lineage>
        <taxon>Eukaryota</taxon>
        <taxon>Fungi</taxon>
        <taxon>Dikarya</taxon>
        <taxon>Ascomycota</taxon>
        <taxon>Pezizomycotina</taxon>
        <taxon>Sordariomycetes</taxon>
        <taxon>Hypocreomycetidae</taxon>
        <taxon>Hypocreales</taxon>
        <taxon>Nectriaceae</taxon>
        <taxon>Fusarium</taxon>
        <taxon>Fusarium tricinctum species complex</taxon>
    </lineage>
</organism>
<dbReference type="Proteomes" id="UP000813427">
    <property type="component" value="Unassembled WGS sequence"/>
</dbReference>
<keyword evidence="1" id="KW-0472">Membrane</keyword>
<evidence type="ECO:0000313" key="2">
    <source>
        <dbReference type="EMBL" id="KAH7263462.1"/>
    </source>
</evidence>
<comment type="caution">
    <text evidence="2">The sequence shown here is derived from an EMBL/GenBank/DDBJ whole genome shotgun (WGS) entry which is preliminary data.</text>
</comment>
<dbReference type="EMBL" id="JAGPXF010000001">
    <property type="protein sequence ID" value="KAH7263462.1"/>
    <property type="molecule type" value="Genomic_DNA"/>
</dbReference>
<gene>
    <name evidence="2" type="ORF">BKA59DRAFT_540882</name>
</gene>
<reference evidence="2" key="1">
    <citation type="journal article" date="2021" name="Nat. Commun.">
        <title>Genetic determinants of endophytism in the Arabidopsis root mycobiome.</title>
        <authorList>
            <person name="Mesny F."/>
            <person name="Miyauchi S."/>
            <person name="Thiergart T."/>
            <person name="Pickel B."/>
            <person name="Atanasova L."/>
            <person name="Karlsson M."/>
            <person name="Huettel B."/>
            <person name="Barry K.W."/>
            <person name="Haridas S."/>
            <person name="Chen C."/>
            <person name="Bauer D."/>
            <person name="Andreopoulos W."/>
            <person name="Pangilinan J."/>
            <person name="LaButti K."/>
            <person name="Riley R."/>
            <person name="Lipzen A."/>
            <person name="Clum A."/>
            <person name="Drula E."/>
            <person name="Henrissat B."/>
            <person name="Kohler A."/>
            <person name="Grigoriev I.V."/>
            <person name="Martin F.M."/>
            <person name="Hacquard S."/>
        </authorList>
    </citation>
    <scope>NUCLEOTIDE SEQUENCE</scope>
    <source>
        <strain evidence="2">MPI-SDFR-AT-0068</strain>
    </source>
</reference>
<dbReference type="AlphaFoldDB" id="A0A8K0SBM4"/>
<accession>A0A8K0SBM4</accession>
<keyword evidence="1" id="KW-1133">Transmembrane helix</keyword>
<feature type="transmembrane region" description="Helical" evidence="1">
    <location>
        <begin position="25"/>
        <end position="44"/>
    </location>
</feature>
<sequence length="59" mass="6576">MSSCFGLLRTRQAGRSQLARTYDTTMTIVLACLLFIKLPASLIVSTARNMNPERLEFPA</sequence>
<protein>
    <submittedName>
        <fullName evidence="2">Uncharacterized protein</fullName>
    </submittedName>
</protein>
<name>A0A8K0SBM4_9HYPO</name>
<evidence type="ECO:0000256" key="1">
    <source>
        <dbReference type="SAM" id="Phobius"/>
    </source>
</evidence>